<evidence type="ECO:0000256" key="7">
    <source>
        <dbReference type="HAMAP-Rule" id="MF_00208"/>
    </source>
</evidence>
<dbReference type="GO" id="GO:0071555">
    <property type="term" value="P:cell wall organization"/>
    <property type="evidence" value="ECO:0007669"/>
    <property type="project" value="UniProtKB-KW"/>
</dbReference>
<dbReference type="InterPro" id="IPR000713">
    <property type="entry name" value="Mur_ligase_N"/>
</dbReference>
<evidence type="ECO:0000259" key="11">
    <source>
        <dbReference type="Pfam" id="PF08245"/>
    </source>
</evidence>
<keyword evidence="7" id="KW-0547">Nucleotide-binding</keyword>
<evidence type="ECO:0000256" key="5">
    <source>
        <dbReference type="ARBA" id="ARBA00023306"/>
    </source>
</evidence>
<dbReference type="GO" id="GO:0005524">
    <property type="term" value="F:ATP binding"/>
    <property type="evidence" value="ECO:0007669"/>
    <property type="project" value="UniProtKB-UniRule"/>
</dbReference>
<dbReference type="SUPFAM" id="SSF53623">
    <property type="entry name" value="MurD-like peptide ligases, catalytic domain"/>
    <property type="match status" value="1"/>
</dbReference>
<dbReference type="PANTHER" id="PTHR23135:SF4">
    <property type="entry name" value="UDP-N-ACETYLMURAMOYL-L-ALANYL-D-GLUTAMATE--2,6-DIAMINOPIMELATE LIGASE MURE HOMOLOG, CHLOROPLASTIC"/>
    <property type="match status" value="1"/>
</dbReference>
<dbReference type="Pfam" id="PF02875">
    <property type="entry name" value="Mur_ligase_C"/>
    <property type="match status" value="1"/>
</dbReference>
<dbReference type="EC" id="6.3.2.13" evidence="7"/>
<dbReference type="Proteomes" id="UP000580043">
    <property type="component" value="Unassembled WGS sequence"/>
</dbReference>
<evidence type="ECO:0000259" key="10">
    <source>
        <dbReference type="Pfam" id="PF02875"/>
    </source>
</evidence>
<comment type="caution">
    <text evidence="7">Lacks conserved residue(s) required for the propagation of feature annotation.</text>
</comment>
<sequence>MVDVPHQKLRRLIEALAAEGVEPRSLCADSRQVRAGDVFLAFPGLRADGRRFIVDAVHAGAAAVLWERDGHVWDASLPPVPNLPVEGLAALSGYLAHEVYGRPSELLWTVGVTGTNGKTSVTQWLARAFATLGRKCGVIGTLGIGFPGALSASLNTTPDSLTVHRTMADFREAGAEAVAMEVSSIGLDQGRLNGLHFDVAVHTNLTRDHLDYHGSMENYGAAKARLFNMQGLRSVVLNLDDRFGMEQARRLAGRGMEVIGYTLIPSNADAAPVNRVLLADRLTTTAAGIRFTARCGNDSADLAPHLVGQFNVSNLLAVIGTLMASGFTLEDAADVAGDLTPPQGRMQTIGGIGEPLVVVDYAHSPDALEQVLTAIRATVKARNGRLVCVFGCGGDRDPGKRPLMGEVVRRLADKVVLTSDNPRGEDPLAIIRDIAEAAGPAAESIPDRAEAIRRAVLAAAPDDVVVVAGKGHEPYQEINGVRHPFSDVEQTRAALEAWNEAQGDLS</sequence>
<evidence type="ECO:0000259" key="9">
    <source>
        <dbReference type="Pfam" id="PF01225"/>
    </source>
</evidence>
<dbReference type="SUPFAM" id="SSF63418">
    <property type="entry name" value="MurE/MurF N-terminal domain"/>
    <property type="match status" value="1"/>
</dbReference>
<dbReference type="AlphaFoldDB" id="A0A848G7F7"/>
<dbReference type="InterPro" id="IPR036615">
    <property type="entry name" value="Mur_ligase_C_dom_sf"/>
</dbReference>
<feature type="binding site" evidence="7">
    <location>
        <position position="191"/>
    </location>
    <ligand>
        <name>UDP-N-acetyl-alpha-D-muramoyl-L-alanyl-D-glutamate</name>
        <dbReference type="ChEBI" id="CHEBI:83900"/>
    </ligand>
</feature>
<dbReference type="NCBIfam" id="NF001124">
    <property type="entry name" value="PRK00139.1-2"/>
    <property type="match status" value="1"/>
</dbReference>
<comment type="pathway">
    <text evidence="7 8">Cell wall biogenesis; peptidoglycan biosynthesis.</text>
</comment>
<dbReference type="Gene3D" id="3.40.1190.10">
    <property type="entry name" value="Mur-like, catalytic domain"/>
    <property type="match status" value="1"/>
</dbReference>
<dbReference type="Gene3D" id="3.90.190.20">
    <property type="entry name" value="Mur ligase, C-terminal domain"/>
    <property type="match status" value="1"/>
</dbReference>
<dbReference type="GO" id="GO:0005737">
    <property type="term" value="C:cytoplasm"/>
    <property type="evidence" value="ECO:0007669"/>
    <property type="project" value="UniProtKB-SubCell"/>
</dbReference>
<dbReference type="PANTHER" id="PTHR23135">
    <property type="entry name" value="MUR LIGASE FAMILY MEMBER"/>
    <property type="match status" value="1"/>
</dbReference>
<dbReference type="GO" id="GO:0009252">
    <property type="term" value="P:peptidoglycan biosynthetic process"/>
    <property type="evidence" value="ECO:0007669"/>
    <property type="project" value="UniProtKB-UniRule"/>
</dbReference>
<dbReference type="InterPro" id="IPR036565">
    <property type="entry name" value="Mur-like_cat_sf"/>
</dbReference>
<dbReference type="EMBL" id="JABBGA010000010">
    <property type="protein sequence ID" value="NML26865.1"/>
    <property type="molecule type" value="Genomic_DNA"/>
</dbReference>
<dbReference type="InterPro" id="IPR004101">
    <property type="entry name" value="Mur_ligase_C"/>
</dbReference>
<dbReference type="RefSeq" id="WP_169146404.1">
    <property type="nucleotide sequence ID" value="NZ_JABBGA010000010.1"/>
</dbReference>
<dbReference type="HAMAP" id="MF_00208">
    <property type="entry name" value="MurE"/>
    <property type="match status" value="1"/>
</dbReference>
<evidence type="ECO:0000256" key="3">
    <source>
        <dbReference type="ARBA" id="ARBA00022960"/>
    </source>
</evidence>
<evidence type="ECO:0000256" key="2">
    <source>
        <dbReference type="ARBA" id="ARBA00022618"/>
    </source>
</evidence>
<evidence type="ECO:0000256" key="1">
    <source>
        <dbReference type="ARBA" id="ARBA00005898"/>
    </source>
</evidence>
<dbReference type="GO" id="GO:0000287">
    <property type="term" value="F:magnesium ion binding"/>
    <property type="evidence" value="ECO:0007669"/>
    <property type="project" value="UniProtKB-UniRule"/>
</dbReference>
<dbReference type="Pfam" id="PF08245">
    <property type="entry name" value="Mur_ligase_M"/>
    <property type="match status" value="1"/>
</dbReference>
<comment type="similarity">
    <text evidence="1 7">Belongs to the MurCDEF family. MurE subfamily.</text>
</comment>
<dbReference type="InterPro" id="IPR035911">
    <property type="entry name" value="MurE/MurF_N"/>
</dbReference>
<comment type="function">
    <text evidence="7">Catalyzes the addition of meso-diaminopimelic acid to the nucleotide precursor UDP-N-acetylmuramoyl-L-alanyl-D-glutamate (UMAG) in the biosynthesis of bacterial cell-wall peptidoglycan.</text>
</comment>
<keyword evidence="7 12" id="KW-0436">Ligase</keyword>
<feature type="binding site" evidence="7">
    <location>
        <position position="30"/>
    </location>
    <ligand>
        <name>UDP-N-acetyl-alpha-D-muramoyl-L-alanyl-D-glutamate</name>
        <dbReference type="ChEBI" id="CHEBI:83900"/>
    </ligand>
</feature>
<dbReference type="Pfam" id="PF01225">
    <property type="entry name" value="Mur_ligase"/>
    <property type="match status" value="1"/>
</dbReference>
<name>A0A848G7F7_9RHOO</name>
<dbReference type="Gene3D" id="3.40.1390.10">
    <property type="entry name" value="MurE/MurF, N-terminal domain"/>
    <property type="match status" value="1"/>
</dbReference>
<feature type="binding site" evidence="7">
    <location>
        <begin position="156"/>
        <end position="157"/>
    </location>
    <ligand>
        <name>UDP-N-acetyl-alpha-D-muramoyl-L-alanyl-D-glutamate</name>
        <dbReference type="ChEBI" id="CHEBI:83900"/>
    </ligand>
</feature>
<evidence type="ECO:0000313" key="13">
    <source>
        <dbReference type="Proteomes" id="UP000580043"/>
    </source>
</evidence>
<evidence type="ECO:0000256" key="4">
    <source>
        <dbReference type="ARBA" id="ARBA00022984"/>
    </source>
</evidence>
<feature type="binding site" evidence="7">
    <location>
        <position position="469"/>
    </location>
    <ligand>
        <name>meso-2,6-diaminopimelate</name>
        <dbReference type="ChEBI" id="CHEBI:57791"/>
    </ligand>
</feature>
<feature type="binding site" evidence="7">
    <location>
        <position position="155"/>
    </location>
    <ligand>
        <name>UDP-N-acetyl-alpha-D-muramoyl-L-alanyl-D-glutamate</name>
        <dbReference type="ChEBI" id="CHEBI:83900"/>
    </ligand>
</feature>
<dbReference type="UniPathway" id="UPA00219"/>
<feature type="binding site" evidence="7">
    <location>
        <begin position="420"/>
        <end position="423"/>
    </location>
    <ligand>
        <name>meso-2,6-diaminopimelate</name>
        <dbReference type="ChEBI" id="CHEBI:57791"/>
    </ligand>
</feature>
<keyword evidence="6 7" id="KW-0961">Cell wall biogenesis/degradation</keyword>
<dbReference type="GO" id="GO:0008765">
    <property type="term" value="F:UDP-N-acetylmuramoylalanyl-D-glutamate-2,6-diaminopimelate ligase activity"/>
    <property type="evidence" value="ECO:0007669"/>
    <property type="project" value="UniProtKB-UniRule"/>
</dbReference>
<feature type="binding site" evidence="7">
    <location>
        <position position="473"/>
    </location>
    <ligand>
        <name>meso-2,6-diaminopimelate</name>
        <dbReference type="ChEBI" id="CHEBI:57791"/>
    </ligand>
</feature>
<feature type="binding site" evidence="7">
    <location>
        <position position="396"/>
    </location>
    <ligand>
        <name>meso-2,6-diaminopimelate</name>
        <dbReference type="ChEBI" id="CHEBI:57791"/>
    </ligand>
</feature>
<feature type="short sequence motif" description="Meso-diaminopimelate recognition motif" evidence="7">
    <location>
        <begin position="420"/>
        <end position="423"/>
    </location>
</feature>
<protein>
    <recommendedName>
        <fullName evidence="7">UDP-N-acetylmuramoyl-L-alanyl-D-glutamate--2,6-diaminopimelate ligase</fullName>
        <ecNumber evidence="7">6.3.2.13</ecNumber>
    </recommendedName>
    <alternativeName>
        <fullName evidence="7">Meso-A2pm-adding enzyme</fullName>
    </alternativeName>
    <alternativeName>
        <fullName evidence="7">Meso-diaminopimelate-adding enzyme</fullName>
    </alternativeName>
    <alternativeName>
        <fullName evidence="7">UDP-MurNAc-L-Ala-D-Glu:meso-diaminopimelate ligase</fullName>
    </alternativeName>
    <alternativeName>
        <fullName evidence="7">UDP-MurNAc-tripeptide synthetase</fullName>
    </alternativeName>
    <alternativeName>
        <fullName evidence="7">UDP-N-acetylmuramyl-tripeptide synthetase</fullName>
    </alternativeName>
</protein>
<proteinExistence type="inferred from homology"/>
<dbReference type="NCBIfam" id="TIGR01085">
    <property type="entry name" value="murE"/>
    <property type="match status" value="1"/>
</dbReference>
<dbReference type="NCBIfam" id="NF001126">
    <property type="entry name" value="PRK00139.1-4"/>
    <property type="match status" value="1"/>
</dbReference>
<feature type="domain" description="Mur ligase C-terminal" evidence="10">
    <location>
        <begin position="344"/>
        <end position="471"/>
    </location>
</feature>
<feature type="binding site" evidence="7">
    <location>
        <position position="189"/>
    </location>
    <ligand>
        <name>UDP-N-acetyl-alpha-D-muramoyl-L-alanyl-D-glutamate</name>
        <dbReference type="ChEBI" id="CHEBI:83900"/>
    </ligand>
</feature>
<keyword evidence="7" id="KW-0963">Cytoplasm</keyword>
<dbReference type="SUPFAM" id="SSF53244">
    <property type="entry name" value="MurD-like peptide ligases, peptide-binding domain"/>
    <property type="match status" value="1"/>
</dbReference>
<feature type="binding site" evidence="7">
    <location>
        <position position="183"/>
    </location>
    <ligand>
        <name>UDP-N-acetyl-alpha-D-muramoyl-L-alanyl-D-glutamate</name>
        <dbReference type="ChEBI" id="CHEBI:83900"/>
    </ligand>
</feature>
<feature type="modified residue" description="N6-carboxylysine" evidence="7">
    <location>
        <position position="223"/>
    </location>
</feature>
<evidence type="ECO:0000256" key="8">
    <source>
        <dbReference type="RuleBase" id="RU004135"/>
    </source>
</evidence>
<comment type="cofactor">
    <cofactor evidence="7">
        <name>Mg(2+)</name>
        <dbReference type="ChEBI" id="CHEBI:18420"/>
    </cofactor>
</comment>
<dbReference type="InterPro" id="IPR013221">
    <property type="entry name" value="Mur_ligase_cen"/>
</dbReference>
<dbReference type="GO" id="GO:0008360">
    <property type="term" value="P:regulation of cell shape"/>
    <property type="evidence" value="ECO:0007669"/>
    <property type="project" value="UniProtKB-KW"/>
</dbReference>
<comment type="catalytic activity">
    <reaction evidence="7">
        <text>UDP-N-acetyl-alpha-D-muramoyl-L-alanyl-D-glutamate + meso-2,6-diaminopimelate + ATP = UDP-N-acetyl-alpha-D-muramoyl-L-alanyl-gamma-D-glutamyl-meso-2,6-diaminopimelate + ADP + phosphate + H(+)</text>
        <dbReference type="Rhea" id="RHEA:23676"/>
        <dbReference type="ChEBI" id="CHEBI:15378"/>
        <dbReference type="ChEBI" id="CHEBI:30616"/>
        <dbReference type="ChEBI" id="CHEBI:43474"/>
        <dbReference type="ChEBI" id="CHEBI:57791"/>
        <dbReference type="ChEBI" id="CHEBI:83900"/>
        <dbReference type="ChEBI" id="CHEBI:83905"/>
        <dbReference type="ChEBI" id="CHEBI:456216"/>
        <dbReference type="EC" id="6.3.2.13"/>
    </reaction>
</comment>
<comment type="caution">
    <text evidence="12">The sequence shown here is derived from an EMBL/GenBank/DDBJ whole genome shotgun (WGS) entry which is preliminary data.</text>
</comment>
<reference evidence="12 13" key="1">
    <citation type="submission" date="2020-04" db="EMBL/GenBank/DDBJ databases">
        <title>Zoogloea sp. G-4-1-14 isolated from soil.</title>
        <authorList>
            <person name="Dahal R.H."/>
        </authorList>
    </citation>
    <scope>NUCLEOTIDE SEQUENCE [LARGE SCALE GENOMIC DNA]</scope>
    <source>
        <strain evidence="12 13">G-4-1-14</strain>
    </source>
</reference>
<evidence type="ECO:0000313" key="12">
    <source>
        <dbReference type="EMBL" id="NML26865.1"/>
    </source>
</evidence>
<dbReference type="GO" id="GO:0051301">
    <property type="term" value="P:cell division"/>
    <property type="evidence" value="ECO:0007669"/>
    <property type="project" value="UniProtKB-KW"/>
</dbReference>
<feature type="binding site" evidence="7">
    <location>
        <begin position="114"/>
        <end position="120"/>
    </location>
    <ligand>
        <name>ATP</name>
        <dbReference type="ChEBI" id="CHEBI:30616"/>
    </ligand>
</feature>
<dbReference type="InterPro" id="IPR005761">
    <property type="entry name" value="UDP-N-AcMur-Glu-dNH2Pim_ligase"/>
</dbReference>
<keyword evidence="2 7" id="KW-0132">Cell division</keyword>
<comment type="subcellular location">
    <subcellularLocation>
        <location evidence="7 8">Cytoplasm</location>
    </subcellularLocation>
</comment>
<keyword evidence="4 7" id="KW-0573">Peptidoglycan synthesis</keyword>
<keyword evidence="7" id="KW-0067">ATP-binding</keyword>
<accession>A0A848G7F7</accession>
<keyword evidence="3 7" id="KW-0133">Cell shape</keyword>
<keyword evidence="5 7" id="KW-0131">Cell cycle</keyword>
<keyword evidence="7" id="KW-0460">Magnesium</keyword>
<evidence type="ECO:0000256" key="6">
    <source>
        <dbReference type="ARBA" id="ARBA00023316"/>
    </source>
</evidence>
<feature type="domain" description="Mur ligase central" evidence="11">
    <location>
        <begin position="112"/>
        <end position="321"/>
    </location>
</feature>
<organism evidence="12 13">
    <name type="scientific">Zoogloea dura</name>
    <dbReference type="NCBI Taxonomy" id="2728840"/>
    <lineage>
        <taxon>Bacteria</taxon>
        <taxon>Pseudomonadati</taxon>
        <taxon>Pseudomonadota</taxon>
        <taxon>Betaproteobacteria</taxon>
        <taxon>Rhodocyclales</taxon>
        <taxon>Zoogloeaceae</taxon>
        <taxon>Zoogloea</taxon>
    </lineage>
</organism>
<gene>
    <name evidence="7" type="primary">murE</name>
    <name evidence="12" type="ORF">HHL15_14005</name>
</gene>
<feature type="domain" description="Mur ligase N-terminal catalytic" evidence="9">
    <location>
        <begin position="27"/>
        <end position="72"/>
    </location>
</feature>
<comment type="PTM">
    <text evidence="7">Carboxylation is probably crucial for Mg(2+) binding and, consequently, for the gamma-phosphate positioning of ATP.</text>
</comment>
<keyword evidence="13" id="KW-1185">Reference proteome</keyword>